<keyword evidence="2 7" id="KW-0812">Transmembrane</keyword>
<dbReference type="PROSITE" id="PS00211">
    <property type="entry name" value="ABC_TRANSPORTER_1"/>
    <property type="match status" value="1"/>
</dbReference>
<evidence type="ECO:0000256" key="1">
    <source>
        <dbReference type="ARBA" id="ARBA00004141"/>
    </source>
</evidence>
<dbReference type="CDD" id="cd18572">
    <property type="entry name" value="ABC_6TM_TAP"/>
    <property type="match status" value="1"/>
</dbReference>
<dbReference type="PROSITE" id="PS50929">
    <property type="entry name" value="ABC_TM1F"/>
    <property type="match status" value="1"/>
</dbReference>
<dbReference type="SMART" id="SM00382">
    <property type="entry name" value="AAA"/>
    <property type="match status" value="1"/>
</dbReference>
<evidence type="ECO:0000313" key="11">
    <source>
        <dbReference type="Proteomes" id="UP001153076"/>
    </source>
</evidence>
<dbReference type="AlphaFoldDB" id="A0A9Q1QFG9"/>
<evidence type="ECO:0000256" key="4">
    <source>
        <dbReference type="ARBA" id="ARBA00022840"/>
    </source>
</evidence>
<dbReference type="SUPFAM" id="SSF90123">
    <property type="entry name" value="ABC transporter transmembrane region"/>
    <property type="match status" value="1"/>
</dbReference>
<dbReference type="Pfam" id="PF00005">
    <property type="entry name" value="ABC_tran"/>
    <property type="match status" value="1"/>
</dbReference>
<dbReference type="GO" id="GO:0016887">
    <property type="term" value="F:ATP hydrolysis activity"/>
    <property type="evidence" value="ECO:0007669"/>
    <property type="project" value="InterPro"/>
</dbReference>
<evidence type="ECO:0000259" key="9">
    <source>
        <dbReference type="PROSITE" id="PS50929"/>
    </source>
</evidence>
<evidence type="ECO:0000313" key="10">
    <source>
        <dbReference type="EMBL" id="KAJ8439636.1"/>
    </source>
</evidence>
<feature type="domain" description="ABC transporter" evidence="8">
    <location>
        <begin position="450"/>
        <end position="641"/>
    </location>
</feature>
<dbReference type="InterPro" id="IPR011527">
    <property type="entry name" value="ABC1_TM_dom"/>
</dbReference>
<dbReference type="GO" id="GO:0015421">
    <property type="term" value="F:ABC-type oligopeptide transporter activity"/>
    <property type="evidence" value="ECO:0007669"/>
    <property type="project" value="TreeGrafter"/>
</dbReference>
<dbReference type="Gene3D" id="1.20.1560.10">
    <property type="entry name" value="ABC transporter type 1, transmembrane domain"/>
    <property type="match status" value="2"/>
</dbReference>
<feature type="transmembrane region" description="Helical" evidence="7">
    <location>
        <begin position="278"/>
        <end position="299"/>
    </location>
</feature>
<dbReference type="InterPro" id="IPR036640">
    <property type="entry name" value="ABC1_TM_sf"/>
</dbReference>
<dbReference type="EMBL" id="JAKOGI010000213">
    <property type="protein sequence ID" value="KAJ8439636.1"/>
    <property type="molecule type" value="Genomic_DNA"/>
</dbReference>
<sequence>MTVSHLLFFPSTIAPQIPPLNPRSPLHLQPRHFLPTTIKPHFQFSIPFCFPISPLTTQFTARNSGADGEGEFEHNQDPDKLSIGFASQWVIFIRSVLPGGPWWNLRDSCEERTDDVKSISIVSALRRIWALIADDKWVVFAAFASLAIAAISEVSMPSLLAACIFSAQKGESMAFYRNSQLLMLLCITSGISSGLRGSYFGIANMILVKHLRESLYSAFLFQDLSFFDTEAVGNLTSRLGSDCQRLSRVIGNDLHFIFRNLVQGSGALINLLMLSQPLALSSLAICFVLSAIFLVYGPYQKEAAKVAQDLEACATEVAYEAFSLMKTIRAYGVEMEETWLKKLTFVNVRESLAYGLWNVSFNTLYRSTQILAVVFGGLSIIAGHMSHEQLTKYILYCEWLIYATWRLVDNLTSLLQSVGASERLFQLIDLLPSSQFSCKGVKLQQLRGDIEFVDVSFSYPTRVQALVLQHVNMSIRSSEVIAIVGPSGSGKSTLVKLLLRLFDPTDGEILVDGHPLKDLDIRGLRRGVGYVGQEPHLFNMDVKSNITYGCHRDVRWADVESAATLAYAHDFITSLPQGYDTLVDDDLLSGGQKQRIAIARAILRDPAILILDEATSALDAENGQPQGASRKGRTLCKAREIARADS</sequence>
<dbReference type="SUPFAM" id="SSF52540">
    <property type="entry name" value="P-loop containing nucleoside triphosphate hydrolases"/>
    <property type="match status" value="1"/>
</dbReference>
<feature type="domain" description="ABC transmembrane type-1" evidence="9">
    <location>
        <begin position="140"/>
        <end position="416"/>
    </location>
</feature>
<comment type="caution">
    <text evidence="10">The sequence shown here is derived from an EMBL/GenBank/DDBJ whole genome shotgun (WGS) entry which is preliminary data.</text>
</comment>
<evidence type="ECO:0008006" key="12">
    <source>
        <dbReference type="Google" id="ProtNLM"/>
    </source>
</evidence>
<dbReference type="InterPro" id="IPR017871">
    <property type="entry name" value="ABC_transporter-like_CS"/>
</dbReference>
<keyword evidence="3" id="KW-0547">Nucleotide-binding</keyword>
<evidence type="ECO:0000256" key="2">
    <source>
        <dbReference type="ARBA" id="ARBA00022692"/>
    </source>
</evidence>
<keyword evidence="4" id="KW-0067">ATP-binding</keyword>
<dbReference type="Gene3D" id="3.40.50.300">
    <property type="entry name" value="P-loop containing nucleotide triphosphate hydrolases"/>
    <property type="match status" value="1"/>
</dbReference>
<dbReference type="PANTHER" id="PTHR43394">
    <property type="entry name" value="ATP-DEPENDENT PERMEASE MDL1, MITOCHONDRIAL"/>
    <property type="match status" value="1"/>
</dbReference>
<protein>
    <recommendedName>
        <fullName evidence="12">ABC transporter B family member 26, chloroplastic</fullName>
    </recommendedName>
</protein>
<dbReference type="InterPro" id="IPR003439">
    <property type="entry name" value="ABC_transporter-like_ATP-bd"/>
</dbReference>
<proteinExistence type="predicted"/>
<dbReference type="PANTHER" id="PTHR43394:SF19">
    <property type="entry name" value="ABC TRANSPORTER B FAMILY"/>
    <property type="match status" value="1"/>
</dbReference>
<evidence type="ECO:0000256" key="3">
    <source>
        <dbReference type="ARBA" id="ARBA00022741"/>
    </source>
</evidence>
<dbReference type="InterPro" id="IPR027417">
    <property type="entry name" value="P-loop_NTPase"/>
</dbReference>
<name>A0A9Q1QFG9_9CARY</name>
<gene>
    <name evidence="10" type="ORF">Cgig2_021648</name>
</gene>
<dbReference type="Proteomes" id="UP001153076">
    <property type="component" value="Unassembled WGS sequence"/>
</dbReference>
<comment type="subcellular location">
    <subcellularLocation>
        <location evidence="1">Membrane</location>
        <topology evidence="1">Multi-pass membrane protein</topology>
    </subcellularLocation>
</comment>
<organism evidence="10 11">
    <name type="scientific">Carnegiea gigantea</name>
    <dbReference type="NCBI Taxonomy" id="171969"/>
    <lineage>
        <taxon>Eukaryota</taxon>
        <taxon>Viridiplantae</taxon>
        <taxon>Streptophyta</taxon>
        <taxon>Embryophyta</taxon>
        <taxon>Tracheophyta</taxon>
        <taxon>Spermatophyta</taxon>
        <taxon>Magnoliopsida</taxon>
        <taxon>eudicotyledons</taxon>
        <taxon>Gunneridae</taxon>
        <taxon>Pentapetalae</taxon>
        <taxon>Caryophyllales</taxon>
        <taxon>Cactineae</taxon>
        <taxon>Cactaceae</taxon>
        <taxon>Cactoideae</taxon>
        <taxon>Echinocereeae</taxon>
        <taxon>Carnegiea</taxon>
    </lineage>
</organism>
<dbReference type="Pfam" id="PF00664">
    <property type="entry name" value="ABC_membrane"/>
    <property type="match status" value="1"/>
</dbReference>
<keyword evidence="6 7" id="KW-0472">Membrane</keyword>
<evidence type="ECO:0000256" key="6">
    <source>
        <dbReference type="ARBA" id="ARBA00023136"/>
    </source>
</evidence>
<dbReference type="InterPro" id="IPR039421">
    <property type="entry name" value="Type_1_exporter"/>
</dbReference>
<evidence type="ECO:0000259" key="8">
    <source>
        <dbReference type="PROSITE" id="PS50893"/>
    </source>
</evidence>
<dbReference type="OrthoDB" id="6500128at2759"/>
<accession>A0A9Q1QFG9</accession>
<dbReference type="GO" id="GO:0005524">
    <property type="term" value="F:ATP binding"/>
    <property type="evidence" value="ECO:0007669"/>
    <property type="project" value="UniProtKB-KW"/>
</dbReference>
<evidence type="ECO:0000256" key="7">
    <source>
        <dbReference type="SAM" id="Phobius"/>
    </source>
</evidence>
<evidence type="ECO:0000256" key="5">
    <source>
        <dbReference type="ARBA" id="ARBA00022989"/>
    </source>
</evidence>
<keyword evidence="5 7" id="KW-1133">Transmembrane helix</keyword>
<reference evidence="10" key="1">
    <citation type="submission" date="2022-04" db="EMBL/GenBank/DDBJ databases">
        <title>Carnegiea gigantea Genome sequencing and assembly v2.</title>
        <authorList>
            <person name="Copetti D."/>
            <person name="Sanderson M.J."/>
            <person name="Burquez A."/>
            <person name="Wojciechowski M.F."/>
        </authorList>
    </citation>
    <scope>NUCLEOTIDE SEQUENCE</scope>
    <source>
        <strain evidence="10">SGP5-SGP5p</strain>
        <tissue evidence="10">Aerial part</tissue>
    </source>
</reference>
<dbReference type="GO" id="GO:0016020">
    <property type="term" value="C:membrane"/>
    <property type="evidence" value="ECO:0007669"/>
    <property type="project" value="UniProtKB-SubCell"/>
</dbReference>
<dbReference type="PROSITE" id="PS50893">
    <property type="entry name" value="ABC_TRANSPORTER_2"/>
    <property type="match status" value="1"/>
</dbReference>
<keyword evidence="11" id="KW-1185">Reference proteome</keyword>
<dbReference type="InterPro" id="IPR003593">
    <property type="entry name" value="AAA+_ATPase"/>
</dbReference>